<sequence>MTRSSLRLRLLVAAALSISAALVVAGFGLVLLFERHVERRIDAELDNDLRQLAGAIGFDAAGSLVLAQRPADPRFDQPLSGLYWQIADETTRLDLRSRSLWDTSLSLPADSPDLTTVHRHVLQGPARASLILRERRVAILQSGLQHILRIAVGIDQADVIQASHDFAGDITPSLALLGLALLAAAWVQIRIGLRPLEAVRRGVEAVHAGRQSRLPATYPDEVLPLANEINDLLDAQDRAIARSRSSAADLAHGLRTPLTVLSADARRLRERGQEDVAHEIEALVETMRRHIERAIAKARLHPHRGAAASPRVLVDRIVGIVRRAPRAATLAWENEVPEGLKVALDADDLAELLGNLIENAAKWAHRRVRVSATARDGSLELAVEDDGPGIPASQRTSVLRRGVRFDADRTGHGLGLAIVGDIVETYRGALRLDDSAMGGLRVTATLPMRERG</sequence>
<keyword evidence="7 13" id="KW-0418">Kinase</keyword>
<evidence type="ECO:0000256" key="3">
    <source>
        <dbReference type="ARBA" id="ARBA00012438"/>
    </source>
</evidence>
<keyword evidence="10" id="KW-0472">Membrane</keyword>
<dbReference type="InterPro" id="IPR005467">
    <property type="entry name" value="His_kinase_dom"/>
</dbReference>
<dbReference type="InterPro" id="IPR003660">
    <property type="entry name" value="HAMP_dom"/>
</dbReference>
<keyword evidence="14" id="KW-1185">Reference proteome</keyword>
<dbReference type="InterPro" id="IPR050428">
    <property type="entry name" value="TCS_sensor_his_kinase"/>
</dbReference>
<dbReference type="PANTHER" id="PTHR45436">
    <property type="entry name" value="SENSOR HISTIDINE KINASE YKOH"/>
    <property type="match status" value="1"/>
</dbReference>
<comment type="subcellular location">
    <subcellularLocation>
        <location evidence="2">Membrane</location>
    </subcellularLocation>
</comment>
<keyword evidence="5" id="KW-0808">Transferase</keyword>
<dbReference type="Proteomes" id="UP001262410">
    <property type="component" value="Unassembled WGS sequence"/>
</dbReference>
<keyword evidence="9" id="KW-0902">Two-component regulatory system</keyword>
<dbReference type="InterPro" id="IPR036890">
    <property type="entry name" value="HATPase_C_sf"/>
</dbReference>
<gene>
    <name evidence="13" type="ORF">E9232_000641</name>
</gene>
<accession>A0ABU1JHN5</accession>
<evidence type="ECO:0000256" key="10">
    <source>
        <dbReference type="ARBA" id="ARBA00023136"/>
    </source>
</evidence>
<feature type="domain" description="HAMP" evidence="12">
    <location>
        <begin position="190"/>
        <end position="241"/>
    </location>
</feature>
<dbReference type="InterPro" id="IPR036097">
    <property type="entry name" value="HisK_dim/P_sf"/>
</dbReference>
<dbReference type="Pfam" id="PF02518">
    <property type="entry name" value="HATPase_c"/>
    <property type="match status" value="1"/>
</dbReference>
<evidence type="ECO:0000256" key="9">
    <source>
        <dbReference type="ARBA" id="ARBA00023012"/>
    </source>
</evidence>
<evidence type="ECO:0000313" key="13">
    <source>
        <dbReference type="EMBL" id="MDR6288142.1"/>
    </source>
</evidence>
<dbReference type="PROSITE" id="PS50109">
    <property type="entry name" value="HIS_KIN"/>
    <property type="match status" value="1"/>
</dbReference>
<evidence type="ECO:0000256" key="2">
    <source>
        <dbReference type="ARBA" id="ARBA00004370"/>
    </source>
</evidence>
<dbReference type="EC" id="2.7.13.3" evidence="3"/>
<evidence type="ECO:0000259" key="11">
    <source>
        <dbReference type="PROSITE" id="PS50109"/>
    </source>
</evidence>
<dbReference type="CDD" id="cd00082">
    <property type="entry name" value="HisKA"/>
    <property type="match status" value="1"/>
</dbReference>
<keyword evidence="4" id="KW-0597">Phosphoprotein</keyword>
<protein>
    <recommendedName>
        <fullName evidence="3">histidine kinase</fullName>
        <ecNumber evidence="3">2.7.13.3</ecNumber>
    </recommendedName>
</protein>
<dbReference type="SUPFAM" id="SSF47384">
    <property type="entry name" value="Homodimeric domain of signal transducing histidine kinase"/>
    <property type="match status" value="1"/>
</dbReference>
<evidence type="ECO:0000256" key="8">
    <source>
        <dbReference type="ARBA" id="ARBA00022989"/>
    </source>
</evidence>
<dbReference type="EMBL" id="JAVDPW010000001">
    <property type="protein sequence ID" value="MDR6288142.1"/>
    <property type="molecule type" value="Genomic_DNA"/>
</dbReference>
<dbReference type="SUPFAM" id="SSF55874">
    <property type="entry name" value="ATPase domain of HSP90 chaperone/DNA topoisomerase II/histidine kinase"/>
    <property type="match status" value="1"/>
</dbReference>
<dbReference type="PRINTS" id="PR00344">
    <property type="entry name" value="BCTRLSENSOR"/>
</dbReference>
<keyword evidence="6" id="KW-0812">Transmembrane</keyword>
<keyword evidence="8" id="KW-1133">Transmembrane helix</keyword>
<dbReference type="GO" id="GO:0016301">
    <property type="term" value="F:kinase activity"/>
    <property type="evidence" value="ECO:0007669"/>
    <property type="project" value="UniProtKB-KW"/>
</dbReference>
<evidence type="ECO:0000256" key="5">
    <source>
        <dbReference type="ARBA" id="ARBA00022679"/>
    </source>
</evidence>
<proteinExistence type="predicted"/>
<reference evidence="13 14" key="1">
    <citation type="submission" date="2023-07" db="EMBL/GenBank/DDBJ databases">
        <title>Sorghum-associated microbial communities from plants grown in Nebraska, USA.</title>
        <authorList>
            <person name="Schachtman D."/>
        </authorList>
    </citation>
    <scope>NUCLEOTIDE SEQUENCE [LARGE SCALE GENOMIC DNA]</scope>
    <source>
        <strain evidence="13 14">584</strain>
    </source>
</reference>
<dbReference type="InterPro" id="IPR004358">
    <property type="entry name" value="Sig_transdc_His_kin-like_C"/>
</dbReference>
<evidence type="ECO:0000256" key="7">
    <source>
        <dbReference type="ARBA" id="ARBA00022777"/>
    </source>
</evidence>
<dbReference type="PANTHER" id="PTHR45436:SF5">
    <property type="entry name" value="SENSOR HISTIDINE KINASE TRCS"/>
    <property type="match status" value="1"/>
</dbReference>
<organism evidence="13 14">
    <name type="scientific">Inquilinus ginsengisoli</name>
    <dbReference type="NCBI Taxonomy" id="363840"/>
    <lineage>
        <taxon>Bacteria</taxon>
        <taxon>Pseudomonadati</taxon>
        <taxon>Pseudomonadota</taxon>
        <taxon>Alphaproteobacteria</taxon>
        <taxon>Rhodospirillales</taxon>
        <taxon>Rhodospirillaceae</taxon>
        <taxon>Inquilinus</taxon>
    </lineage>
</organism>
<dbReference type="Gene3D" id="1.10.287.130">
    <property type="match status" value="1"/>
</dbReference>
<dbReference type="RefSeq" id="WP_309792102.1">
    <property type="nucleotide sequence ID" value="NZ_JAVDPW010000001.1"/>
</dbReference>
<evidence type="ECO:0000313" key="14">
    <source>
        <dbReference type="Proteomes" id="UP001262410"/>
    </source>
</evidence>
<evidence type="ECO:0000259" key="12">
    <source>
        <dbReference type="PROSITE" id="PS50885"/>
    </source>
</evidence>
<dbReference type="InterPro" id="IPR003594">
    <property type="entry name" value="HATPase_dom"/>
</dbReference>
<dbReference type="InterPro" id="IPR003661">
    <property type="entry name" value="HisK_dim/P_dom"/>
</dbReference>
<evidence type="ECO:0000256" key="4">
    <source>
        <dbReference type="ARBA" id="ARBA00022553"/>
    </source>
</evidence>
<dbReference type="SMART" id="SM00387">
    <property type="entry name" value="HATPase_c"/>
    <property type="match status" value="1"/>
</dbReference>
<comment type="caution">
    <text evidence="13">The sequence shown here is derived from an EMBL/GenBank/DDBJ whole genome shotgun (WGS) entry which is preliminary data.</text>
</comment>
<comment type="catalytic activity">
    <reaction evidence="1">
        <text>ATP + protein L-histidine = ADP + protein N-phospho-L-histidine.</text>
        <dbReference type="EC" id="2.7.13.3"/>
    </reaction>
</comment>
<dbReference type="Gene3D" id="3.30.565.10">
    <property type="entry name" value="Histidine kinase-like ATPase, C-terminal domain"/>
    <property type="match status" value="1"/>
</dbReference>
<evidence type="ECO:0000256" key="1">
    <source>
        <dbReference type="ARBA" id="ARBA00000085"/>
    </source>
</evidence>
<dbReference type="PROSITE" id="PS50885">
    <property type="entry name" value="HAMP"/>
    <property type="match status" value="1"/>
</dbReference>
<evidence type="ECO:0000256" key="6">
    <source>
        <dbReference type="ARBA" id="ARBA00022692"/>
    </source>
</evidence>
<name>A0ABU1JHN5_9PROT</name>
<feature type="domain" description="Histidine kinase" evidence="11">
    <location>
        <begin position="249"/>
        <end position="450"/>
    </location>
</feature>